<dbReference type="InterPro" id="IPR011708">
    <property type="entry name" value="DNA_pol3_alpha_NTPase_dom"/>
</dbReference>
<dbReference type="Proteomes" id="UP000031338">
    <property type="component" value="Unassembled WGS sequence"/>
</dbReference>
<evidence type="ECO:0000256" key="3">
    <source>
        <dbReference type="ARBA" id="ARBA00012417"/>
    </source>
</evidence>
<keyword evidence="9 13" id="KW-0227">DNA damage</keyword>
<dbReference type="InterPro" id="IPR004805">
    <property type="entry name" value="DnaE2/DnaE/PolC"/>
</dbReference>
<dbReference type="Pfam" id="PF07733">
    <property type="entry name" value="DNA_pol3_alpha"/>
    <property type="match status" value="1"/>
</dbReference>
<dbReference type="Pfam" id="PF14579">
    <property type="entry name" value="HHH_6"/>
    <property type="match status" value="1"/>
</dbReference>
<evidence type="ECO:0000256" key="4">
    <source>
        <dbReference type="ARBA" id="ARBA00017273"/>
    </source>
</evidence>
<comment type="catalytic activity">
    <reaction evidence="12 13">
        <text>DNA(n) + a 2'-deoxyribonucleoside 5'-triphosphate = DNA(n+1) + diphosphate</text>
        <dbReference type="Rhea" id="RHEA:22508"/>
        <dbReference type="Rhea" id="RHEA-COMP:17339"/>
        <dbReference type="Rhea" id="RHEA-COMP:17340"/>
        <dbReference type="ChEBI" id="CHEBI:33019"/>
        <dbReference type="ChEBI" id="CHEBI:61560"/>
        <dbReference type="ChEBI" id="CHEBI:173112"/>
        <dbReference type="EC" id="2.7.7.7"/>
    </reaction>
</comment>
<gene>
    <name evidence="13" type="primary">dnaE2</name>
    <name evidence="16" type="ORF">NJ75_00424</name>
</gene>
<evidence type="ECO:0000256" key="9">
    <source>
        <dbReference type="ARBA" id="ARBA00022763"/>
    </source>
</evidence>
<dbReference type="EMBL" id="JRVC01000002">
    <property type="protein sequence ID" value="KHS48992.1"/>
    <property type="molecule type" value="Genomic_DNA"/>
</dbReference>
<dbReference type="CDD" id="cd04485">
    <property type="entry name" value="DnaE_OBF"/>
    <property type="match status" value="1"/>
</dbReference>
<comment type="function">
    <text evidence="13">DNA polymerase involved in damage-induced mutagenesis and translesion synthesis (TLS). It is not the major replicative DNA polymerase.</text>
</comment>
<comment type="subcellular location">
    <subcellularLocation>
        <location evidence="1 13">Cytoplasm</location>
    </subcellularLocation>
</comment>
<dbReference type="GO" id="GO:0008408">
    <property type="term" value="F:3'-5' exonuclease activity"/>
    <property type="evidence" value="ECO:0007669"/>
    <property type="project" value="InterPro"/>
</dbReference>
<evidence type="ECO:0000256" key="10">
    <source>
        <dbReference type="ARBA" id="ARBA00022932"/>
    </source>
</evidence>
<dbReference type="InterPro" id="IPR029460">
    <property type="entry name" value="DNAPol_HHH"/>
</dbReference>
<reference evidence="16 17" key="1">
    <citation type="submission" date="2014-10" db="EMBL/GenBank/DDBJ databases">
        <title>Draft genome sequence of Novosphingobium subterraneum DSM 12447.</title>
        <authorList>
            <person name="Gan H.M."/>
            <person name="Gan H.Y."/>
            <person name="Savka M.A."/>
        </authorList>
    </citation>
    <scope>NUCLEOTIDE SEQUENCE [LARGE SCALE GENOMIC DNA]</scope>
    <source>
        <strain evidence="16 17">DSM 12447</strain>
    </source>
</reference>
<keyword evidence="10 13" id="KW-0239">DNA-directed DNA polymerase</keyword>
<dbReference type="Pfam" id="PF17657">
    <property type="entry name" value="DNA_pol3_finger"/>
    <property type="match status" value="1"/>
</dbReference>
<dbReference type="HAMAP" id="MF_01902">
    <property type="entry name" value="DNApol_error_prone"/>
    <property type="match status" value="1"/>
</dbReference>
<dbReference type="AlphaFoldDB" id="A0A0B9AE97"/>
<proteinExistence type="inferred from homology"/>
<dbReference type="EC" id="2.7.7.7" evidence="3 13"/>
<accession>A0A0B9AE97</accession>
<evidence type="ECO:0000256" key="5">
    <source>
        <dbReference type="ARBA" id="ARBA00022490"/>
    </source>
</evidence>
<dbReference type="InterPro" id="IPR004365">
    <property type="entry name" value="NA-bd_OB_tRNA"/>
</dbReference>
<dbReference type="CDD" id="cd07434">
    <property type="entry name" value="PHP_PolIIIA_DnaE2"/>
    <property type="match status" value="1"/>
</dbReference>
<evidence type="ECO:0000256" key="1">
    <source>
        <dbReference type="ARBA" id="ARBA00004496"/>
    </source>
</evidence>
<dbReference type="InterPro" id="IPR003141">
    <property type="entry name" value="Pol/His_phosphatase_N"/>
</dbReference>
<dbReference type="Gene3D" id="1.10.150.870">
    <property type="match status" value="1"/>
</dbReference>
<evidence type="ECO:0000256" key="6">
    <source>
        <dbReference type="ARBA" id="ARBA00022679"/>
    </source>
</evidence>
<keyword evidence="6 13" id="KW-0808">Transferase</keyword>
<dbReference type="Pfam" id="PF02811">
    <property type="entry name" value="PHP"/>
    <property type="match status" value="1"/>
</dbReference>
<dbReference type="Pfam" id="PF01336">
    <property type="entry name" value="tRNA_anti-codon"/>
    <property type="match status" value="1"/>
</dbReference>
<dbReference type="GO" id="GO:0005737">
    <property type="term" value="C:cytoplasm"/>
    <property type="evidence" value="ECO:0007669"/>
    <property type="project" value="UniProtKB-SubCell"/>
</dbReference>
<comment type="similarity">
    <text evidence="2 13">Belongs to the DNA polymerase type-C family. DnaE2 subfamily.</text>
</comment>
<comment type="caution">
    <text evidence="16">The sequence shown here is derived from an EMBL/GenBank/DDBJ whole genome shotgun (WGS) entry which is preliminary data.</text>
</comment>
<dbReference type="NCBIfam" id="TIGR00594">
    <property type="entry name" value="polc"/>
    <property type="match status" value="1"/>
</dbReference>
<dbReference type="GO" id="GO:0006260">
    <property type="term" value="P:DNA replication"/>
    <property type="evidence" value="ECO:0007669"/>
    <property type="project" value="UniProtKB-KW"/>
</dbReference>
<keyword evidence="7 13" id="KW-0548">Nucleotidyltransferase</keyword>
<keyword evidence="11 13" id="KW-0234">DNA repair</keyword>
<evidence type="ECO:0000313" key="17">
    <source>
        <dbReference type="Proteomes" id="UP000031338"/>
    </source>
</evidence>
<evidence type="ECO:0000256" key="12">
    <source>
        <dbReference type="ARBA" id="ARBA00049244"/>
    </source>
</evidence>
<keyword evidence="17" id="KW-1185">Reference proteome</keyword>
<evidence type="ECO:0000256" key="8">
    <source>
        <dbReference type="ARBA" id="ARBA00022705"/>
    </source>
</evidence>
<evidence type="ECO:0000256" key="14">
    <source>
        <dbReference type="SAM" id="MobiDB-lite"/>
    </source>
</evidence>
<dbReference type="Gene3D" id="3.20.20.140">
    <property type="entry name" value="Metal-dependent hydrolases"/>
    <property type="match status" value="1"/>
</dbReference>
<dbReference type="PANTHER" id="PTHR32294">
    <property type="entry name" value="DNA POLYMERASE III SUBUNIT ALPHA"/>
    <property type="match status" value="1"/>
</dbReference>
<evidence type="ECO:0000313" key="16">
    <source>
        <dbReference type="EMBL" id="KHS48992.1"/>
    </source>
</evidence>
<sequence>MPEQPLTPRRRHVEPVDEGDLPPAPFVELGLATCFSFLRGASDAIDLVTTARALGYDALGIADANTMAGVVRLHTEAEAARLRPVIGCRIETVEDLVFLAYPQDRAAYGRLCRLISEGRMRTLTGEWQAKGTCEIDLPMLAAHAEGIHLILVPPADLDQMFTVESESNVYAFPGAESPALPQVRNSLSLPFPDFLPRLVHSLPTMRHLAASYLYVGDDIARIERLNGLARSNGLGLLATNEVLYATPNRRPLQDVMTAIRHKTTVAKAGHLLQPNAERHLKSPQDMVRLFERWPDAIAATRNLADSCRFNLRELRYEYPEEICPEGHDPQSWLEMQTWEGARGRYPEGVPDGVGETLRRELDLIGKLNLATYFLTIKDIVDFARNCDPPILCQGRGSAANSAVCYCLGITAVDPAKHALLFDRFISEERKEPPDIDVDFEHERREEVIQYIYRRFGRTRAGLCATVIHYRPRMAIREVGKAMGLSEDVTGALARTVWGSWGTEVGEKNVNESGLDGTDPYLRRVISIAQQMIGMPRHLSQHVGGFILTQGPLTETVPIGNGAMADRSFIEWDKDDIDALGILKVDVLALGMLTCIRKCLDLLGAHHGRDLTLATVPREDPAVYDMLCKGDSLGVFQVESRAQMNMLPRLRPRQFYDLVIQVAIVRPGPIQGDMVHPYLKRRRGEEKVEIPAPGPEHGPADELSSILNRTLGVPIFQEQAMKIALDAAKFSSLEANRLRKAMATFRSRGMVHELEDMMVGRMVERGYDPDFAERCFNQIKGFGEYGFPESHAASFAHLVYVSSWFKCHYPAAFACALLNSQPMGFYAPAQIVGDAARHGVPVLPVDVNHSDWDCTLEQGGGALRLGFRQIDGFPEHAAAMLVAARGAGGAFTDAASLKERAGLSPAVVERLAAADALGSLGLSRRQALWDARSLVAPKELPLFAAMTSRSEGEERTRAVLPMMPLSEEVVADYQTHRLSLKAHPLAFLRPMLGERGFVRAADLRSHKYRATVLVAGVVLVRQRPGSAKGVCFITLEDETGVVNLVIWPDLMEKQRKVIMGARLMEVRGRVEYDDEVIHVIAMNLTDASASLDALSDADRLLPPIARADECNRPIPERAGPGARTHPRDVRIIPKSRDFH</sequence>
<dbReference type="RefSeq" id="WP_039331061.1">
    <property type="nucleotide sequence ID" value="NZ_JRVC01000002.1"/>
</dbReference>
<feature type="domain" description="Polymerase/histidinol phosphatase N-terminal" evidence="15">
    <location>
        <begin position="27"/>
        <end position="94"/>
    </location>
</feature>
<evidence type="ECO:0000256" key="13">
    <source>
        <dbReference type="HAMAP-Rule" id="MF_01902"/>
    </source>
</evidence>
<dbReference type="PANTHER" id="PTHR32294:SF4">
    <property type="entry name" value="ERROR-PRONE DNA POLYMERASE"/>
    <property type="match status" value="1"/>
</dbReference>
<feature type="region of interest" description="Disordered" evidence="14">
    <location>
        <begin position="1110"/>
        <end position="1138"/>
    </location>
</feature>
<dbReference type="GO" id="GO:0003676">
    <property type="term" value="F:nucleic acid binding"/>
    <property type="evidence" value="ECO:0007669"/>
    <property type="project" value="InterPro"/>
</dbReference>
<dbReference type="NCBIfam" id="NF004225">
    <property type="entry name" value="PRK05672.1"/>
    <property type="match status" value="1"/>
</dbReference>
<name>A0A0B9AE97_9SPHN</name>
<evidence type="ECO:0000256" key="2">
    <source>
        <dbReference type="ARBA" id="ARBA00007391"/>
    </source>
</evidence>
<organism evidence="16 17">
    <name type="scientific">Novosphingobium subterraneum</name>
    <dbReference type="NCBI Taxonomy" id="48936"/>
    <lineage>
        <taxon>Bacteria</taxon>
        <taxon>Pseudomonadati</taxon>
        <taxon>Pseudomonadota</taxon>
        <taxon>Alphaproteobacteria</taxon>
        <taxon>Sphingomonadales</taxon>
        <taxon>Sphingomonadaceae</taxon>
        <taxon>Novosphingobium</taxon>
    </lineage>
</organism>
<dbReference type="PATRIC" id="fig|48936.3.peg.434"/>
<dbReference type="SMART" id="SM00481">
    <property type="entry name" value="POLIIIAc"/>
    <property type="match status" value="1"/>
</dbReference>
<dbReference type="InterPro" id="IPR004013">
    <property type="entry name" value="PHP_dom"/>
</dbReference>
<keyword evidence="8 13" id="KW-0235">DNA replication</keyword>
<dbReference type="STRING" id="48936.NJ75_00424"/>
<feature type="compositionally biased region" description="Basic and acidic residues" evidence="14">
    <location>
        <begin position="1124"/>
        <end position="1138"/>
    </location>
</feature>
<dbReference type="InterPro" id="IPR040982">
    <property type="entry name" value="DNA_pol3_finger"/>
</dbReference>
<evidence type="ECO:0000259" key="15">
    <source>
        <dbReference type="SMART" id="SM00481"/>
    </source>
</evidence>
<dbReference type="GO" id="GO:0003887">
    <property type="term" value="F:DNA-directed DNA polymerase activity"/>
    <property type="evidence" value="ECO:0007669"/>
    <property type="project" value="UniProtKB-UniRule"/>
</dbReference>
<keyword evidence="5 13" id="KW-0963">Cytoplasm</keyword>
<dbReference type="InterPro" id="IPR023073">
    <property type="entry name" value="DnaE2"/>
</dbReference>
<dbReference type="GO" id="GO:0006281">
    <property type="term" value="P:DNA repair"/>
    <property type="evidence" value="ECO:0007669"/>
    <property type="project" value="UniProtKB-UniRule"/>
</dbReference>
<protein>
    <recommendedName>
        <fullName evidence="4 13">Error-prone DNA polymerase</fullName>
        <ecNumber evidence="3 13">2.7.7.7</ecNumber>
    </recommendedName>
</protein>
<evidence type="ECO:0000256" key="7">
    <source>
        <dbReference type="ARBA" id="ARBA00022695"/>
    </source>
</evidence>
<evidence type="ECO:0000256" key="11">
    <source>
        <dbReference type="ARBA" id="ARBA00023204"/>
    </source>
</evidence>